<feature type="compositionally biased region" description="Low complexity" evidence="1">
    <location>
        <begin position="350"/>
        <end position="370"/>
    </location>
</feature>
<feature type="transmembrane region" description="Helical" evidence="2">
    <location>
        <begin position="153"/>
        <end position="173"/>
    </location>
</feature>
<dbReference type="Proteomes" id="UP001501326">
    <property type="component" value="Unassembled WGS sequence"/>
</dbReference>
<gene>
    <name evidence="3" type="ORF">GCM10009867_24470</name>
</gene>
<dbReference type="EMBL" id="BAAARN010000003">
    <property type="protein sequence ID" value="GAA2737416.1"/>
    <property type="molecule type" value="Genomic_DNA"/>
</dbReference>
<keyword evidence="2" id="KW-0812">Transmembrane</keyword>
<feature type="region of interest" description="Disordered" evidence="1">
    <location>
        <begin position="331"/>
        <end position="429"/>
    </location>
</feature>
<reference evidence="3 4" key="1">
    <citation type="journal article" date="2019" name="Int. J. Syst. Evol. Microbiol.">
        <title>The Global Catalogue of Microorganisms (GCM) 10K type strain sequencing project: providing services to taxonomists for standard genome sequencing and annotation.</title>
        <authorList>
            <consortium name="The Broad Institute Genomics Platform"/>
            <consortium name="The Broad Institute Genome Sequencing Center for Infectious Disease"/>
            <person name="Wu L."/>
            <person name="Ma J."/>
        </authorList>
    </citation>
    <scope>NUCLEOTIDE SEQUENCE [LARGE SCALE GENOMIC DNA]</scope>
    <source>
        <strain evidence="3 4">JCM 16378</strain>
    </source>
</reference>
<comment type="caution">
    <text evidence="3">The sequence shown here is derived from an EMBL/GenBank/DDBJ whole genome shotgun (WGS) entry which is preliminary data.</text>
</comment>
<evidence type="ECO:0000256" key="2">
    <source>
        <dbReference type="SAM" id="Phobius"/>
    </source>
</evidence>
<evidence type="ECO:0000313" key="4">
    <source>
        <dbReference type="Proteomes" id="UP001501326"/>
    </source>
</evidence>
<keyword evidence="4" id="KW-1185">Reference proteome</keyword>
<organism evidence="3 4">
    <name type="scientific">Pedococcus aerophilus</name>
    <dbReference type="NCBI Taxonomy" id="436356"/>
    <lineage>
        <taxon>Bacteria</taxon>
        <taxon>Bacillati</taxon>
        <taxon>Actinomycetota</taxon>
        <taxon>Actinomycetes</taxon>
        <taxon>Micrococcales</taxon>
        <taxon>Intrasporangiaceae</taxon>
        <taxon>Pedococcus</taxon>
    </lineage>
</organism>
<evidence type="ECO:0000256" key="1">
    <source>
        <dbReference type="SAM" id="MobiDB-lite"/>
    </source>
</evidence>
<name>A0ABN3UR15_9MICO</name>
<feature type="compositionally biased region" description="Pro residues" evidence="1">
    <location>
        <begin position="379"/>
        <end position="398"/>
    </location>
</feature>
<keyword evidence="2" id="KW-0472">Membrane</keyword>
<protein>
    <submittedName>
        <fullName evidence="3">Uncharacterized protein</fullName>
    </submittedName>
</protein>
<proteinExistence type="predicted"/>
<feature type="transmembrane region" description="Helical" evidence="2">
    <location>
        <begin position="58"/>
        <end position="78"/>
    </location>
</feature>
<accession>A0ABN3UR15</accession>
<keyword evidence="2" id="KW-1133">Transmembrane helix</keyword>
<evidence type="ECO:0000313" key="3">
    <source>
        <dbReference type="EMBL" id="GAA2737416.1"/>
    </source>
</evidence>
<feature type="transmembrane region" description="Helical" evidence="2">
    <location>
        <begin position="20"/>
        <end position="38"/>
    </location>
</feature>
<sequence>MLCGMHGGPGGERGARARTALRWLGAPPTVLALVVLVLNDHVWKHQWPGPVTGKVSDVAGLLVAPPLIALAMSPLRMVRRPDRWAVAAVALGFTATKTSDAGAATASAAWSIITPSFVRADATDLLALPVLLVALATARWARAPGPDLRRRATLAVGALVLPGAVLGTAATSACMEHPEVRAVTAVSGRLATSPLGWTEDFVVKADHREQTVQGGALVDLTPEDRERVEGAEGTYRDPFGTTVTQACSRAQRERCWRLPTRGRVLVEASTDGGRTWARDYAPGKRYREEVVAELGEKCDEAAVFDVTDVAVADTPDGPVVAVALRAAGLAVRSASGSWTRVPFPDDEEVGTPVGTTSPPPSLSGGTSSTGAPGGTDRPTPAPEPLVPLDPLTPHPPEPTGGRPTGPPTRSCTVQCQHQDRTPEPAPTRV</sequence>